<organism evidence="13 14">
    <name type="scientific">Methylophilales bacterium HTCC2181</name>
    <dbReference type="NCBI Taxonomy" id="383631"/>
    <lineage>
        <taxon>Bacteria</taxon>
        <taxon>Pseudomonadati</taxon>
        <taxon>Pseudomonadota</taxon>
        <taxon>Betaproteobacteria</taxon>
        <taxon>Nitrosomonadales</taxon>
        <taxon>OM43 clade</taxon>
    </lineage>
</organism>
<keyword evidence="6 10" id="KW-0573">Peptidoglycan synthesis</keyword>
<dbReference type="Pfam" id="PF03033">
    <property type="entry name" value="Glyco_transf_28"/>
    <property type="match status" value="1"/>
</dbReference>
<dbReference type="InterPro" id="IPR006009">
    <property type="entry name" value="GlcNAc_MurG"/>
</dbReference>
<evidence type="ECO:0000256" key="9">
    <source>
        <dbReference type="ARBA" id="ARBA00023316"/>
    </source>
</evidence>
<feature type="binding site" evidence="10">
    <location>
        <position position="282"/>
    </location>
    <ligand>
        <name>UDP-N-acetyl-alpha-D-glucosamine</name>
        <dbReference type="ChEBI" id="CHEBI:57705"/>
    </ligand>
</feature>
<comment type="caution">
    <text evidence="13">The sequence shown here is derived from an EMBL/GenBank/DDBJ whole genome shotgun (WGS) entry which is preliminary data.</text>
</comment>
<comment type="pathway">
    <text evidence="10">Cell wall biogenesis; peptidoglycan biosynthesis.</text>
</comment>
<feature type="binding site" evidence="10">
    <location>
        <position position="183"/>
    </location>
    <ligand>
        <name>UDP-N-acetyl-alpha-D-glucosamine</name>
        <dbReference type="ChEBI" id="CHEBI:57705"/>
    </ligand>
</feature>
<evidence type="ECO:0000259" key="11">
    <source>
        <dbReference type="Pfam" id="PF03033"/>
    </source>
</evidence>
<gene>
    <name evidence="10" type="primary">murG</name>
    <name evidence="13" type="ORF">MB2181_02050</name>
</gene>
<evidence type="ECO:0000259" key="12">
    <source>
        <dbReference type="Pfam" id="PF04101"/>
    </source>
</evidence>
<dbReference type="GO" id="GO:0051991">
    <property type="term" value="F:UDP-N-acetyl-D-glucosamine:N-acetylmuramoyl-L-alanyl-D-glutamyl-meso-2,6-diaminopimelyl-D-alanyl-D-alanine-diphosphoundecaprenol 4-beta-N-acetylglucosaminlytransferase activity"/>
    <property type="evidence" value="ECO:0007669"/>
    <property type="project" value="RHEA"/>
</dbReference>
<feature type="binding site" evidence="10">
    <location>
        <begin position="7"/>
        <end position="9"/>
    </location>
    <ligand>
        <name>UDP-N-acetyl-alpha-D-glucosamine</name>
        <dbReference type="ChEBI" id="CHEBI:57705"/>
    </ligand>
</feature>
<evidence type="ECO:0000256" key="5">
    <source>
        <dbReference type="ARBA" id="ARBA00022960"/>
    </source>
</evidence>
<dbReference type="Pfam" id="PF04101">
    <property type="entry name" value="Glyco_tran_28_C"/>
    <property type="match status" value="1"/>
</dbReference>
<comment type="catalytic activity">
    <reaction evidence="10">
        <text>di-trans,octa-cis-undecaprenyl diphospho-N-acetyl-alpha-D-muramoyl-L-alanyl-D-glutamyl-meso-2,6-diaminopimeloyl-D-alanyl-D-alanine + UDP-N-acetyl-alpha-D-glucosamine = di-trans,octa-cis-undecaprenyl diphospho-[N-acetyl-alpha-D-glucosaminyl-(1-&gt;4)]-N-acetyl-alpha-D-muramoyl-L-alanyl-D-glutamyl-meso-2,6-diaminopimeloyl-D-alanyl-D-alanine + UDP + H(+)</text>
        <dbReference type="Rhea" id="RHEA:31227"/>
        <dbReference type="ChEBI" id="CHEBI:15378"/>
        <dbReference type="ChEBI" id="CHEBI:57705"/>
        <dbReference type="ChEBI" id="CHEBI:58223"/>
        <dbReference type="ChEBI" id="CHEBI:61387"/>
        <dbReference type="ChEBI" id="CHEBI:61388"/>
        <dbReference type="EC" id="2.4.1.227"/>
    </reaction>
</comment>
<evidence type="ECO:0000256" key="6">
    <source>
        <dbReference type="ARBA" id="ARBA00022984"/>
    </source>
</evidence>
<dbReference type="GO" id="GO:0005886">
    <property type="term" value="C:plasma membrane"/>
    <property type="evidence" value="ECO:0007669"/>
    <property type="project" value="UniProtKB-SubCell"/>
</dbReference>
<dbReference type="GO" id="GO:0005975">
    <property type="term" value="P:carbohydrate metabolic process"/>
    <property type="evidence" value="ECO:0007669"/>
    <property type="project" value="InterPro"/>
</dbReference>
<evidence type="ECO:0000256" key="4">
    <source>
        <dbReference type="ARBA" id="ARBA00022679"/>
    </source>
</evidence>
<evidence type="ECO:0000256" key="2">
    <source>
        <dbReference type="ARBA" id="ARBA00022618"/>
    </source>
</evidence>
<evidence type="ECO:0000256" key="8">
    <source>
        <dbReference type="ARBA" id="ARBA00023306"/>
    </source>
</evidence>
<feature type="binding site" evidence="10">
    <location>
        <position position="155"/>
    </location>
    <ligand>
        <name>UDP-N-acetyl-alpha-D-glucosamine</name>
        <dbReference type="ChEBI" id="CHEBI:57705"/>
    </ligand>
</feature>
<dbReference type="GO" id="GO:0051301">
    <property type="term" value="P:cell division"/>
    <property type="evidence" value="ECO:0007669"/>
    <property type="project" value="UniProtKB-KW"/>
</dbReference>
<keyword evidence="5 10" id="KW-0133">Cell shape</keyword>
<sequence length="347" mass="38729">MIAAAGTGGHIYPGLAIADYFQKKKHQVSWTGTAAGMENKLVNKKLINFYIIRMKGVRGKGLVEWIKLPFRLMASIYESILILRKENPSFVVLMGGYICFPIAIAAKLLSIKIVIHEQNAIAGLSNKLLSKISSKTFLGFKNNIKDGLVVGNPIRESLYEIPEVNERFKGRSGPLRILVIGGSLGAMVFNETLPAIFSLVNSKKRIEVIHQSGAMNYEKLNNNYSKYNLNVKTKKYIEDMGSHLAWADLVIARAGALTVSELLELGIASILIPYPFAVDDHQLLNAKVLKIKSATKIILEKNIKEGLANLLLKIDRVECMRMAMNAKTKFRQQACKNIYEYLITDEK</sequence>
<dbReference type="UniPathway" id="UPA00219"/>
<keyword evidence="4 10" id="KW-0808">Transferase</keyword>
<dbReference type="Gene3D" id="3.40.50.2000">
    <property type="entry name" value="Glycogen Phosphorylase B"/>
    <property type="match status" value="2"/>
</dbReference>
<dbReference type="CDD" id="cd03785">
    <property type="entry name" value="GT28_MurG"/>
    <property type="match status" value="1"/>
</dbReference>
<keyword evidence="9 10" id="KW-0961">Cell wall biogenesis/degradation</keyword>
<evidence type="ECO:0000256" key="1">
    <source>
        <dbReference type="ARBA" id="ARBA00022475"/>
    </source>
</evidence>
<comment type="similarity">
    <text evidence="10">Belongs to the glycosyltransferase 28 family. MurG subfamily.</text>
</comment>
<keyword evidence="7 10" id="KW-0472">Membrane</keyword>
<feature type="domain" description="Glycosyl transferase family 28 C-terminal" evidence="12">
    <location>
        <begin position="177"/>
        <end position="335"/>
    </location>
</feature>
<dbReference type="Proteomes" id="UP000054262">
    <property type="component" value="Unassembled WGS sequence"/>
</dbReference>
<evidence type="ECO:0000256" key="3">
    <source>
        <dbReference type="ARBA" id="ARBA00022676"/>
    </source>
</evidence>
<keyword evidence="14" id="KW-1185">Reference proteome</keyword>
<dbReference type="EMBL" id="AAUX01000001">
    <property type="protein sequence ID" value="EAV46817.1"/>
    <property type="molecule type" value="Genomic_DNA"/>
</dbReference>
<dbReference type="PANTHER" id="PTHR21015:SF22">
    <property type="entry name" value="GLYCOSYLTRANSFERASE"/>
    <property type="match status" value="1"/>
</dbReference>
<dbReference type="AlphaFoldDB" id="A0P5K7"/>
<dbReference type="NCBIfam" id="TIGR01133">
    <property type="entry name" value="murG"/>
    <property type="match status" value="1"/>
</dbReference>
<dbReference type="InterPro" id="IPR007235">
    <property type="entry name" value="Glyco_trans_28_C"/>
</dbReference>
<feature type="domain" description="Glycosyltransferase family 28 N-terminal" evidence="11">
    <location>
        <begin position="2"/>
        <end position="136"/>
    </location>
</feature>
<accession>A0P5K7</accession>
<evidence type="ECO:0000313" key="13">
    <source>
        <dbReference type="EMBL" id="EAV46817.1"/>
    </source>
</evidence>
<name>A0P5K7_9PROT</name>
<comment type="function">
    <text evidence="10">Cell wall formation. Catalyzes the transfer of a GlcNAc subunit on undecaprenyl-pyrophosphoryl-MurNAc-pentapeptide (lipid intermediate I) to form undecaprenyl-pyrophosphoryl-MurNAc-(pentapeptide)GlcNAc (lipid intermediate II).</text>
</comment>
<feature type="binding site" evidence="10">
    <location>
        <position position="119"/>
    </location>
    <ligand>
        <name>UDP-N-acetyl-alpha-D-glucosamine</name>
        <dbReference type="ChEBI" id="CHEBI:57705"/>
    </ligand>
</feature>
<keyword evidence="1 10" id="KW-1003">Cell membrane</keyword>
<evidence type="ECO:0000256" key="7">
    <source>
        <dbReference type="ARBA" id="ARBA00023136"/>
    </source>
</evidence>
<keyword evidence="3 10" id="KW-0328">Glycosyltransferase</keyword>
<feature type="binding site" evidence="10">
    <location>
        <position position="237"/>
    </location>
    <ligand>
        <name>UDP-N-acetyl-alpha-D-glucosamine</name>
        <dbReference type="ChEBI" id="CHEBI:57705"/>
    </ligand>
</feature>
<dbReference type="GO" id="GO:0008360">
    <property type="term" value="P:regulation of cell shape"/>
    <property type="evidence" value="ECO:0007669"/>
    <property type="project" value="UniProtKB-KW"/>
</dbReference>
<proteinExistence type="inferred from homology"/>
<feature type="binding site" evidence="10">
    <location>
        <begin position="256"/>
        <end position="261"/>
    </location>
    <ligand>
        <name>UDP-N-acetyl-alpha-D-glucosamine</name>
        <dbReference type="ChEBI" id="CHEBI:57705"/>
    </ligand>
</feature>
<dbReference type="GO" id="GO:0050511">
    <property type="term" value="F:undecaprenyldiphospho-muramoylpentapeptide beta-N-acetylglucosaminyltransferase activity"/>
    <property type="evidence" value="ECO:0007669"/>
    <property type="project" value="UniProtKB-UniRule"/>
</dbReference>
<dbReference type="PANTHER" id="PTHR21015">
    <property type="entry name" value="UDP-N-ACETYLGLUCOSAMINE--N-ACETYLMURAMYL-(PENTAPEPTIDE) PYROPHOSPHORYL-UNDECAPRENOL N-ACETYLGLUCOSAMINE TRANSFERASE 1"/>
    <property type="match status" value="1"/>
</dbReference>
<evidence type="ECO:0000256" key="10">
    <source>
        <dbReference type="HAMAP-Rule" id="MF_00033"/>
    </source>
</evidence>
<keyword evidence="2 10" id="KW-0132">Cell division</keyword>
<dbReference type="SUPFAM" id="SSF53756">
    <property type="entry name" value="UDP-Glycosyltransferase/glycogen phosphorylase"/>
    <property type="match status" value="1"/>
</dbReference>
<reference evidence="13 14" key="1">
    <citation type="submission" date="2006-11" db="EMBL/GenBank/DDBJ databases">
        <authorList>
            <person name="Giovannoni S."/>
            <person name="Vergin K."/>
            <person name="Ferriera S."/>
            <person name="Johnson J."/>
            <person name="Kravitz S."/>
            <person name="Beeson K."/>
            <person name="Sutton G."/>
            <person name="Rogers Y.-H."/>
            <person name="Friedman R."/>
            <person name="Frazier M."/>
            <person name="Venter J.C."/>
        </authorList>
    </citation>
    <scope>NUCLEOTIDE SEQUENCE [LARGE SCALE GENOMIC DNA]</scope>
    <source>
        <strain evidence="13 14">HTCC2181</strain>
    </source>
</reference>
<keyword evidence="8 10" id="KW-0131">Cell cycle</keyword>
<dbReference type="OrthoDB" id="9808936at2"/>
<dbReference type="HAMAP" id="MF_00033">
    <property type="entry name" value="MurG"/>
    <property type="match status" value="1"/>
</dbReference>
<protein>
    <recommendedName>
        <fullName evidence="10">UDP-N-acetylglucosamine--N-acetylmuramyl-(pentapeptide) pyrophosphoryl-undecaprenol N-acetylglucosamine transferase</fullName>
        <ecNumber evidence="10">2.4.1.227</ecNumber>
    </recommendedName>
    <alternativeName>
        <fullName evidence="10">Undecaprenyl-PP-MurNAc-pentapeptide-UDPGlcNAc GlcNAc transferase</fullName>
    </alternativeName>
</protein>
<dbReference type="InterPro" id="IPR004276">
    <property type="entry name" value="GlycoTrans_28_N"/>
</dbReference>
<comment type="subcellular location">
    <subcellularLocation>
        <location evidence="10">Cell membrane</location>
        <topology evidence="10">Peripheral membrane protein</topology>
        <orientation evidence="10">Cytoplasmic side</orientation>
    </subcellularLocation>
</comment>
<dbReference type="GO" id="GO:0071555">
    <property type="term" value="P:cell wall organization"/>
    <property type="evidence" value="ECO:0007669"/>
    <property type="project" value="UniProtKB-KW"/>
</dbReference>
<dbReference type="EC" id="2.4.1.227" evidence="10"/>
<evidence type="ECO:0000313" key="14">
    <source>
        <dbReference type="Proteomes" id="UP000054262"/>
    </source>
</evidence>
<dbReference type="GO" id="GO:0009252">
    <property type="term" value="P:peptidoglycan biosynthetic process"/>
    <property type="evidence" value="ECO:0007669"/>
    <property type="project" value="UniProtKB-UniRule"/>
</dbReference>